<keyword evidence="2" id="KW-1185">Reference proteome</keyword>
<dbReference type="AlphaFoldDB" id="A0A5B0M534"/>
<accession>A0A5B0M534</accession>
<sequence>MCSPPIGPIAISVMPFDPGLSCIQAFESLSNASQLLLKVTHLLGFKFSHFQKIDARNLAEATPP</sequence>
<evidence type="ECO:0000313" key="1">
    <source>
        <dbReference type="EMBL" id="KAA1071621.1"/>
    </source>
</evidence>
<gene>
    <name evidence="1" type="ORF">PGT21_013152</name>
</gene>
<dbReference type="Proteomes" id="UP000324748">
    <property type="component" value="Unassembled WGS sequence"/>
</dbReference>
<reference evidence="1 2" key="1">
    <citation type="submission" date="2019-05" db="EMBL/GenBank/DDBJ databases">
        <title>Emergence of the Ug99 lineage of the wheat stem rust pathogen through somatic hybridization.</title>
        <authorList>
            <person name="Li F."/>
            <person name="Upadhyaya N.M."/>
            <person name="Sperschneider J."/>
            <person name="Matny O."/>
            <person name="Nguyen-Phuc H."/>
            <person name="Mago R."/>
            <person name="Raley C."/>
            <person name="Miller M.E."/>
            <person name="Silverstein K.A.T."/>
            <person name="Henningsen E."/>
            <person name="Hirsch C.D."/>
            <person name="Visser B."/>
            <person name="Pretorius Z.A."/>
            <person name="Steffenson B.J."/>
            <person name="Schwessinger B."/>
            <person name="Dodds P.N."/>
            <person name="Figueroa M."/>
        </authorList>
    </citation>
    <scope>NUCLEOTIDE SEQUENCE [LARGE SCALE GENOMIC DNA]</scope>
    <source>
        <strain evidence="1">21-0</strain>
    </source>
</reference>
<comment type="caution">
    <text evidence="1">The sequence shown here is derived from an EMBL/GenBank/DDBJ whole genome shotgun (WGS) entry which is preliminary data.</text>
</comment>
<evidence type="ECO:0000313" key="2">
    <source>
        <dbReference type="Proteomes" id="UP000324748"/>
    </source>
</evidence>
<dbReference type="EMBL" id="VSWC01000170">
    <property type="protein sequence ID" value="KAA1071621.1"/>
    <property type="molecule type" value="Genomic_DNA"/>
</dbReference>
<proteinExistence type="predicted"/>
<name>A0A5B0M534_PUCGR</name>
<protein>
    <submittedName>
        <fullName evidence="1">Uncharacterized protein</fullName>
    </submittedName>
</protein>
<organism evidence="1 2">
    <name type="scientific">Puccinia graminis f. sp. tritici</name>
    <dbReference type="NCBI Taxonomy" id="56615"/>
    <lineage>
        <taxon>Eukaryota</taxon>
        <taxon>Fungi</taxon>
        <taxon>Dikarya</taxon>
        <taxon>Basidiomycota</taxon>
        <taxon>Pucciniomycotina</taxon>
        <taxon>Pucciniomycetes</taxon>
        <taxon>Pucciniales</taxon>
        <taxon>Pucciniaceae</taxon>
        <taxon>Puccinia</taxon>
    </lineage>
</organism>